<sequence length="193" mass="21079">QAPVLVASYAASAKPADRISLAGMEELLGSSGGGPVPASVRQKDNNIIVRLADPADLDRAKTILESKAGPDSINVFNSVSRPSKFFPAVALFVNLSYLPSLKEELMLRNRGLRGKIESVSQLFAKPDSQKGHVKILFNCKVARDHALAEGEIDFFNTTARIVEILLDREVRRCFKCQGYGHVQASCRDPNPRC</sequence>
<dbReference type="GO" id="GO:0003676">
    <property type="term" value="F:nucleic acid binding"/>
    <property type="evidence" value="ECO:0007669"/>
    <property type="project" value="InterPro"/>
</dbReference>
<name>A0A164HFN6_9CRUS</name>
<dbReference type="Proteomes" id="UP000076858">
    <property type="component" value="Unassembled WGS sequence"/>
</dbReference>
<dbReference type="EMBL" id="LRGB01011690">
    <property type="protein sequence ID" value="KZS00080.1"/>
    <property type="molecule type" value="Genomic_DNA"/>
</dbReference>
<evidence type="ECO:0000313" key="1">
    <source>
        <dbReference type="EMBL" id="KZS00080.1"/>
    </source>
</evidence>
<dbReference type="SUPFAM" id="SSF57756">
    <property type="entry name" value="Retrovirus zinc finger-like domains"/>
    <property type="match status" value="1"/>
</dbReference>
<gene>
    <name evidence="1" type="ORF">APZ42_003767</name>
</gene>
<dbReference type="GO" id="GO:0008270">
    <property type="term" value="F:zinc ion binding"/>
    <property type="evidence" value="ECO:0007669"/>
    <property type="project" value="InterPro"/>
</dbReference>
<protein>
    <recommendedName>
        <fullName evidence="3">CCHC-type domain-containing protein</fullName>
    </recommendedName>
</protein>
<feature type="non-terminal residue" evidence="1">
    <location>
        <position position="193"/>
    </location>
</feature>
<evidence type="ECO:0000313" key="2">
    <source>
        <dbReference type="Proteomes" id="UP000076858"/>
    </source>
</evidence>
<proteinExistence type="predicted"/>
<keyword evidence="2" id="KW-1185">Reference proteome</keyword>
<dbReference type="AlphaFoldDB" id="A0A164HFN6"/>
<comment type="caution">
    <text evidence="1">The sequence shown here is derived from an EMBL/GenBank/DDBJ whole genome shotgun (WGS) entry which is preliminary data.</text>
</comment>
<evidence type="ECO:0008006" key="3">
    <source>
        <dbReference type="Google" id="ProtNLM"/>
    </source>
</evidence>
<feature type="non-terminal residue" evidence="1">
    <location>
        <position position="1"/>
    </location>
</feature>
<reference evidence="1 2" key="1">
    <citation type="submission" date="2016-03" db="EMBL/GenBank/DDBJ databases">
        <title>EvidentialGene: Evidence-directed Construction of Genes on Genomes.</title>
        <authorList>
            <person name="Gilbert D.G."/>
            <person name="Choi J.-H."/>
            <person name="Mockaitis K."/>
            <person name="Colbourne J."/>
            <person name="Pfrender M."/>
        </authorList>
    </citation>
    <scope>NUCLEOTIDE SEQUENCE [LARGE SCALE GENOMIC DNA]</scope>
    <source>
        <strain evidence="1 2">Xinb3</strain>
        <tissue evidence="1">Complete organism</tissue>
    </source>
</reference>
<accession>A0A164HFN6</accession>
<dbReference type="OrthoDB" id="7487068at2759"/>
<organism evidence="1 2">
    <name type="scientific">Daphnia magna</name>
    <dbReference type="NCBI Taxonomy" id="35525"/>
    <lineage>
        <taxon>Eukaryota</taxon>
        <taxon>Metazoa</taxon>
        <taxon>Ecdysozoa</taxon>
        <taxon>Arthropoda</taxon>
        <taxon>Crustacea</taxon>
        <taxon>Branchiopoda</taxon>
        <taxon>Diplostraca</taxon>
        <taxon>Cladocera</taxon>
        <taxon>Anomopoda</taxon>
        <taxon>Daphniidae</taxon>
        <taxon>Daphnia</taxon>
    </lineage>
</organism>
<dbReference type="InterPro" id="IPR036875">
    <property type="entry name" value="Znf_CCHC_sf"/>
</dbReference>